<dbReference type="Pfam" id="PF00589">
    <property type="entry name" value="Phage_integrase"/>
    <property type="match status" value="1"/>
</dbReference>
<feature type="domain" description="Tyr recombinase" evidence="4">
    <location>
        <begin position="168"/>
        <end position="346"/>
    </location>
</feature>
<protein>
    <submittedName>
        <fullName evidence="5">Site-specific integrase</fullName>
    </submittedName>
</protein>
<comment type="similarity">
    <text evidence="1">Belongs to the 'phage' integrase family.</text>
</comment>
<dbReference type="InterPro" id="IPR011010">
    <property type="entry name" value="DNA_brk_join_enz"/>
</dbReference>
<evidence type="ECO:0000313" key="6">
    <source>
        <dbReference type="Proteomes" id="UP000823638"/>
    </source>
</evidence>
<name>A0A9D9N1T5_9SPIR</name>
<dbReference type="GO" id="GO:0006310">
    <property type="term" value="P:DNA recombination"/>
    <property type="evidence" value="ECO:0007669"/>
    <property type="project" value="UniProtKB-KW"/>
</dbReference>
<evidence type="ECO:0000259" key="4">
    <source>
        <dbReference type="PROSITE" id="PS51898"/>
    </source>
</evidence>
<comment type="caution">
    <text evidence="5">The sequence shown here is derived from an EMBL/GenBank/DDBJ whole genome shotgun (WGS) entry which is preliminary data.</text>
</comment>
<reference evidence="5" key="1">
    <citation type="submission" date="2020-10" db="EMBL/GenBank/DDBJ databases">
        <authorList>
            <person name="Gilroy R."/>
        </authorList>
    </citation>
    <scope>NUCLEOTIDE SEQUENCE</scope>
    <source>
        <strain evidence="5">10532</strain>
    </source>
</reference>
<organism evidence="5 6">
    <name type="scientific">Candidatus Gallitreponema excrementavium</name>
    <dbReference type="NCBI Taxonomy" id="2840840"/>
    <lineage>
        <taxon>Bacteria</taxon>
        <taxon>Pseudomonadati</taxon>
        <taxon>Spirochaetota</taxon>
        <taxon>Spirochaetia</taxon>
        <taxon>Spirochaetales</taxon>
        <taxon>Candidatus Gallitreponema</taxon>
    </lineage>
</organism>
<dbReference type="GO" id="GO:0015074">
    <property type="term" value="P:DNA integration"/>
    <property type="evidence" value="ECO:0007669"/>
    <property type="project" value="InterPro"/>
</dbReference>
<dbReference type="Gene3D" id="1.10.150.130">
    <property type="match status" value="1"/>
</dbReference>
<dbReference type="InterPro" id="IPR013762">
    <property type="entry name" value="Integrase-like_cat_sf"/>
</dbReference>
<dbReference type="InterPro" id="IPR010998">
    <property type="entry name" value="Integrase_recombinase_N"/>
</dbReference>
<dbReference type="InterPro" id="IPR002104">
    <property type="entry name" value="Integrase_catalytic"/>
</dbReference>
<reference evidence="5" key="2">
    <citation type="journal article" date="2021" name="PeerJ">
        <title>Extensive microbial diversity within the chicken gut microbiome revealed by metagenomics and culture.</title>
        <authorList>
            <person name="Gilroy R."/>
            <person name="Ravi A."/>
            <person name="Getino M."/>
            <person name="Pursley I."/>
            <person name="Horton D.L."/>
            <person name="Alikhan N.F."/>
            <person name="Baker D."/>
            <person name="Gharbi K."/>
            <person name="Hall N."/>
            <person name="Watson M."/>
            <person name="Adriaenssens E.M."/>
            <person name="Foster-Nyarko E."/>
            <person name="Jarju S."/>
            <person name="Secka A."/>
            <person name="Antonio M."/>
            <person name="Oren A."/>
            <person name="Chaudhuri R.R."/>
            <person name="La Ragione R."/>
            <person name="Hildebrand F."/>
            <person name="Pallen M.J."/>
        </authorList>
    </citation>
    <scope>NUCLEOTIDE SEQUENCE</scope>
    <source>
        <strain evidence="5">10532</strain>
    </source>
</reference>
<evidence type="ECO:0000313" key="5">
    <source>
        <dbReference type="EMBL" id="MBO8457204.1"/>
    </source>
</evidence>
<dbReference type="InterPro" id="IPR050090">
    <property type="entry name" value="Tyrosine_recombinase_XerCD"/>
</dbReference>
<sequence length="352" mass="40951">MGVKIWINRKKIYLSITVNGIRWRECTGLTVSPDKKQNMKVLRMAEVIRSNKEISLAAYRYGVVDPEGSRMPLVEYLHREVKDKPKKHSLRYVLKFVEMFAGNLKLESLSPQWIEEFQNFLTSRTELTSNSAEVYMQAFRSAIKKAVRNNLIIKDPCLGVKHIKGEEKRKEYLTTSDIKLLKDCTPKDLFKQEIKNAFLFSVYTGLRVSDLRTLKLEDINFSTKIIQKQQIKTSNFVYIPLSEQAMEILKGQEKIRQKMDNEKTIYVFPYLCSTRCHCNQYLIDWGKDAGVKIHMGWHLARHTFATLILESGADIYTVQKLLGHRELKTTTRYAKVTDKKIREAIDAFPLIS</sequence>
<dbReference type="PROSITE" id="PS51898">
    <property type="entry name" value="TYR_RECOMBINASE"/>
    <property type="match status" value="1"/>
</dbReference>
<evidence type="ECO:0000256" key="3">
    <source>
        <dbReference type="ARBA" id="ARBA00023172"/>
    </source>
</evidence>
<evidence type="ECO:0000256" key="2">
    <source>
        <dbReference type="ARBA" id="ARBA00023125"/>
    </source>
</evidence>
<dbReference type="Pfam" id="PF13102">
    <property type="entry name" value="Phage_int_SAM_5"/>
    <property type="match status" value="1"/>
</dbReference>
<accession>A0A9D9N1T5</accession>
<keyword evidence="3" id="KW-0233">DNA recombination</keyword>
<dbReference type="PANTHER" id="PTHR30349">
    <property type="entry name" value="PHAGE INTEGRASE-RELATED"/>
    <property type="match status" value="1"/>
</dbReference>
<dbReference type="Proteomes" id="UP000823638">
    <property type="component" value="Unassembled WGS sequence"/>
</dbReference>
<dbReference type="SUPFAM" id="SSF56349">
    <property type="entry name" value="DNA breaking-rejoining enzymes"/>
    <property type="match status" value="1"/>
</dbReference>
<dbReference type="EMBL" id="JADIMM010000037">
    <property type="protein sequence ID" value="MBO8457204.1"/>
    <property type="molecule type" value="Genomic_DNA"/>
</dbReference>
<dbReference type="AlphaFoldDB" id="A0A9D9N1T5"/>
<dbReference type="InterPro" id="IPR025269">
    <property type="entry name" value="SAM-like_dom"/>
</dbReference>
<proteinExistence type="inferred from homology"/>
<evidence type="ECO:0000256" key="1">
    <source>
        <dbReference type="ARBA" id="ARBA00008857"/>
    </source>
</evidence>
<dbReference type="CDD" id="cd01185">
    <property type="entry name" value="INTN1_C_like"/>
    <property type="match status" value="1"/>
</dbReference>
<dbReference type="PANTHER" id="PTHR30349:SF64">
    <property type="entry name" value="PROPHAGE INTEGRASE INTD-RELATED"/>
    <property type="match status" value="1"/>
</dbReference>
<dbReference type="GO" id="GO:0003677">
    <property type="term" value="F:DNA binding"/>
    <property type="evidence" value="ECO:0007669"/>
    <property type="project" value="UniProtKB-KW"/>
</dbReference>
<keyword evidence="2" id="KW-0238">DNA-binding</keyword>
<gene>
    <name evidence="5" type="ORF">IAA81_03120</name>
</gene>
<dbReference type="Gene3D" id="1.10.443.10">
    <property type="entry name" value="Intergrase catalytic core"/>
    <property type="match status" value="1"/>
</dbReference>